<keyword evidence="1" id="KW-0040">ANK repeat</keyword>
<keyword evidence="4" id="KW-1185">Reference proteome</keyword>
<feature type="repeat" description="ANK" evidence="1">
    <location>
        <begin position="496"/>
        <end position="528"/>
    </location>
</feature>
<gene>
    <name evidence="3" type="ORF">PG997_001948</name>
</gene>
<dbReference type="PANTHER" id="PTHR24148">
    <property type="entry name" value="ANKYRIN REPEAT DOMAIN-CONTAINING PROTEIN 39 HOMOLOG-RELATED"/>
    <property type="match status" value="1"/>
</dbReference>
<feature type="domain" description="Heterokaryon incompatibility" evidence="2">
    <location>
        <begin position="72"/>
        <end position="225"/>
    </location>
</feature>
<dbReference type="InterPro" id="IPR010730">
    <property type="entry name" value="HET"/>
</dbReference>
<sequence length="679" mass="76083">MGRTLTLSTCQSPTPIQVYMAQTNAFEYSPLNLDRPALRLLRLKAAPDCRQGPVIECELIEAFFDADFVPDYEAVSYTWGDSSTLHGIFLDGLEFSVTYNLWSLLHDIRYQGEDRMLWIDAICIDQANDRERGHQVQQMDKIYRNAYRVIFWLGSLTEPISALMDSLAELQKRMPGLNWAPTDYRWQLNWECIRNRFPVVRGTLRTGLKLLLERPWFFRVWVLQEVANARAAVVHCGHKSISARILAVCPKLLHFETDAHCQAVLDVMPGPSRGNSWWSRERDFFTLLKRFSRTEATREHDKIFALFGLCPEANAMISTDYNKTIPDLLQETVSFICGQNVPATAYLAYRTVQELRDNLDLLHNIALETLLKVSSASNVEAFLLEHNRLLTRPPTLISAAMSNKRHGEEVLKNIFSLRPGKPQSEEELAGALFSMTQNEDETAIRLFLDHGLSGCNIDSKDSNGNTPLMIASSDGRENISRLLLDRGADHSLRNKQRATPLSMASASGHKTVVQLLVNRGADLESRDFDNETALLLASQFGHTSVVEILLAHGADSNAKSRYAKSIFHLDDNSNTPLIFASRFGWVDIAQTLLDRGVDCNQKGWDGNNPLLEASVWGQPEVVRLLLDLGADHSAKNKSGETALLRAEEAGYKDVVQMLIDHGAAKTSPGQDANLSSDAV</sequence>
<dbReference type="RefSeq" id="XP_066673559.1">
    <property type="nucleotide sequence ID" value="XM_066806263.1"/>
</dbReference>
<organism evidence="3 4">
    <name type="scientific">Apiospora hydei</name>
    <dbReference type="NCBI Taxonomy" id="1337664"/>
    <lineage>
        <taxon>Eukaryota</taxon>
        <taxon>Fungi</taxon>
        <taxon>Dikarya</taxon>
        <taxon>Ascomycota</taxon>
        <taxon>Pezizomycotina</taxon>
        <taxon>Sordariomycetes</taxon>
        <taxon>Xylariomycetidae</taxon>
        <taxon>Amphisphaeriales</taxon>
        <taxon>Apiosporaceae</taxon>
        <taxon>Apiospora</taxon>
    </lineage>
</organism>
<evidence type="ECO:0000313" key="4">
    <source>
        <dbReference type="Proteomes" id="UP001433268"/>
    </source>
</evidence>
<feature type="repeat" description="ANK" evidence="1">
    <location>
        <begin position="605"/>
        <end position="637"/>
    </location>
</feature>
<dbReference type="Proteomes" id="UP001433268">
    <property type="component" value="Unassembled WGS sequence"/>
</dbReference>
<comment type="caution">
    <text evidence="3">The sequence shown here is derived from an EMBL/GenBank/DDBJ whole genome shotgun (WGS) entry which is preliminary data.</text>
</comment>
<dbReference type="PROSITE" id="PS50297">
    <property type="entry name" value="ANK_REP_REGION"/>
    <property type="match status" value="6"/>
</dbReference>
<dbReference type="GeneID" id="92039323"/>
<dbReference type="InterPro" id="IPR002110">
    <property type="entry name" value="Ankyrin_rpt"/>
</dbReference>
<dbReference type="SMART" id="SM00248">
    <property type="entry name" value="ANK"/>
    <property type="match status" value="6"/>
</dbReference>
<dbReference type="SUPFAM" id="SSF48403">
    <property type="entry name" value="Ankyrin repeat"/>
    <property type="match status" value="1"/>
</dbReference>
<dbReference type="Gene3D" id="1.25.40.20">
    <property type="entry name" value="Ankyrin repeat-containing domain"/>
    <property type="match status" value="2"/>
</dbReference>
<dbReference type="PROSITE" id="PS50088">
    <property type="entry name" value="ANK_REPEAT"/>
    <property type="match status" value="6"/>
</dbReference>
<dbReference type="Pfam" id="PF12796">
    <property type="entry name" value="Ank_2"/>
    <property type="match status" value="2"/>
</dbReference>
<dbReference type="PRINTS" id="PR01415">
    <property type="entry name" value="ANKYRIN"/>
</dbReference>
<name>A0ABR1X7Z7_9PEZI</name>
<dbReference type="EMBL" id="JAQQWN010000003">
    <property type="protein sequence ID" value="KAK8091587.1"/>
    <property type="molecule type" value="Genomic_DNA"/>
</dbReference>
<dbReference type="PANTHER" id="PTHR24148:SF73">
    <property type="entry name" value="HET DOMAIN PROTEIN (AFU_ORTHOLOGUE AFUA_8G01020)"/>
    <property type="match status" value="1"/>
</dbReference>
<reference evidence="3 4" key="1">
    <citation type="submission" date="2023-01" db="EMBL/GenBank/DDBJ databases">
        <title>Analysis of 21 Apiospora genomes using comparative genomics revels a genus with tremendous synthesis potential of carbohydrate active enzymes and secondary metabolites.</title>
        <authorList>
            <person name="Sorensen T."/>
        </authorList>
    </citation>
    <scope>NUCLEOTIDE SEQUENCE [LARGE SCALE GENOMIC DNA]</scope>
    <source>
        <strain evidence="3 4">CBS 114990</strain>
    </source>
</reference>
<dbReference type="InterPro" id="IPR036770">
    <property type="entry name" value="Ankyrin_rpt-contain_sf"/>
</dbReference>
<evidence type="ECO:0000313" key="3">
    <source>
        <dbReference type="EMBL" id="KAK8091587.1"/>
    </source>
</evidence>
<feature type="repeat" description="ANK" evidence="1">
    <location>
        <begin position="529"/>
        <end position="561"/>
    </location>
</feature>
<protein>
    <recommendedName>
        <fullName evidence="2">Heterokaryon incompatibility domain-containing protein</fullName>
    </recommendedName>
</protein>
<evidence type="ECO:0000256" key="1">
    <source>
        <dbReference type="PROSITE-ProRule" id="PRU00023"/>
    </source>
</evidence>
<feature type="repeat" description="ANK" evidence="1">
    <location>
        <begin position="638"/>
        <end position="663"/>
    </location>
</feature>
<proteinExistence type="predicted"/>
<feature type="repeat" description="ANK" evidence="1">
    <location>
        <begin position="463"/>
        <end position="495"/>
    </location>
</feature>
<dbReference type="Pfam" id="PF06985">
    <property type="entry name" value="HET"/>
    <property type="match status" value="1"/>
</dbReference>
<evidence type="ECO:0000259" key="2">
    <source>
        <dbReference type="Pfam" id="PF06985"/>
    </source>
</evidence>
<dbReference type="InterPro" id="IPR052895">
    <property type="entry name" value="HetReg/Transcr_Mod"/>
</dbReference>
<feature type="repeat" description="ANK" evidence="1">
    <location>
        <begin position="572"/>
        <end position="604"/>
    </location>
</feature>
<accession>A0ABR1X7Z7</accession>